<gene>
    <name evidence="5" type="ORF">JJB97_09720</name>
</gene>
<dbReference type="Pfam" id="PF00501">
    <property type="entry name" value="AMP-binding"/>
    <property type="match status" value="1"/>
</dbReference>
<dbReference type="InterPro" id="IPR006162">
    <property type="entry name" value="Ppantetheine_attach_site"/>
</dbReference>
<evidence type="ECO:0000256" key="3">
    <source>
        <dbReference type="ARBA" id="ARBA00022598"/>
    </source>
</evidence>
<dbReference type="InterPro" id="IPR029058">
    <property type="entry name" value="AB_hydrolase_fold"/>
</dbReference>
<dbReference type="Proteomes" id="UP000659047">
    <property type="component" value="Unassembled WGS sequence"/>
</dbReference>
<dbReference type="CDD" id="cd05930">
    <property type="entry name" value="A_NRPS"/>
    <property type="match status" value="1"/>
</dbReference>
<dbReference type="InterPro" id="IPR020806">
    <property type="entry name" value="PKS_PP-bd"/>
</dbReference>
<dbReference type="InterPro" id="IPR036736">
    <property type="entry name" value="ACP-like_sf"/>
</dbReference>
<dbReference type="InterPro" id="IPR020845">
    <property type="entry name" value="AMP-binding_CS"/>
</dbReference>
<protein>
    <submittedName>
        <fullName evidence="5">Amino acid adenylation domain-containing protein</fullName>
    </submittedName>
</protein>
<organism evidence="5 6">
    <name type="scientific">Tenebrionibacter intestinalis</name>
    <dbReference type="NCBI Taxonomy" id="2799638"/>
    <lineage>
        <taxon>Bacteria</taxon>
        <taxon>Pseudomonadati</taxon>
        <taxon>Pseudomonadota</taxon>
        <taxon>Gammaproteobacteria</taxon>
        <taxon>Enterobacterales</taxon>
        <taxon>Enterobacteriaceae</taxon>
        <taxon>Tenebrionibacter/Tenebrionicola group</taxon>
        <taxon>Tenebrionibacter</taxon>
    </lineage>
</organism>
<reference evidence="5" key="1">
    <citation type="submission" date="2021-01" db="EMBL/GenBank/DDBJ databases">
        <title>Intestinitalea alba gen. nov., sp. nov., a novel genus of the family Enterobacteriaceae, isolated from the gut of the plastic-eating mealworm Tenebrio molitor L.</title>
        <authorList>
            <person name="Yang Y."/>
        </authorList>
    </citation>
    <scope>NUCLEOTIDE SEQUENCE</scope>
    <source>
        <strain evidence="5">BIT-L3</strain>
    </source>
</reference>
<dbReference type="SMART" id="SM00823">
    <property type="entry name" value="PKS_PP"/>
    <property type="match status" value="1"/>
</dbReference>
<evidence type="ECO:0000313" key="5">
    <source>
        <dbReference type="EMBL" id="MBK4715606.1"/>
    </source>
</evidence>
<dbReference type="PROSITE" id="PS00455">
    <property type="entry name" value="AMP_BINDING"/>
    <property type="match status" value="1"/>
</dbReference>
<dbReference type="SUPFAM" id="SSF47336">
    <property type="entry name" value="ACP-like"/>
    <property type="match status" value="1"/>
</dbReference>
<comment type="caution">
    <text evidence="5">The sequence shown here is derived from an EMBL/GenBank/DDBJ whole genome shotgun (WGS) entry which is preliminary data.</text>
</comment>
<dbReference type="Gene3D" id="1.10.1200.10">
    <property type="entry name" value="ACP-like"/>
    <property type="match status" value="1"/>
</dbReference>
<dbReference type="GO" id="GO:0016491">
    <property type="term" value="F:oxidoreductase activity"/>
    <property type="evidence" value="ECO:0007669"/>
    <property type="project" value="InterPro"/>
</dbReference>
<dbReference type="Gene3D" id="3.30.300.30">
    <property type="match status" value="2"/>
</dbReference>
<name>A0A8K0XWU9_9ENTR</name>
<dbReference type="Pfam" id="PF00975">
    <property type="entry name" value="Thioesterase"/>
    <property type="match status" value="1"/>
</dbReference>
<dbReference type="PANTHER" id="PTHR45527">
    <property type="entry name" value="NONRIBOSOMAL PEPTIDE SYNTHETASE"/>
    <property type="match status" value="1"/>
</dbReference>
<sequence length="1288" mass="143017">MIMSPSYKDYQQVIDDVNQTDAPFAKCGSVVELLCKQVALAPDAPAVVFGPHILSRQQLWRQAQAVAACLGRLSADRDGCVGLFVEPSLALMYGAWGILLSGNGYLPLSPEYPEDRLRYMLEDSKTQIIFTQDHLRERLAELAPPSVRIVCERDIAPFIGQRVDASVRSDSLAYVIYTSGSTGKPKGVLIEHQSVVNQMNWLACEYRLGENTRILQKTPMSFDAAQWEMLAPCCGATVVMGEAGIYKDPSRLIAAIRRHRVTALQCVPTLLQAILDDDDVLHCDSLTQIFSGGEALHKRLANLCLETLPSCQLINLYGPTECTINSSAWTVTPQRLAQEPDIVSIGRPVFNTRYYLLDEARRPVAPGETGELYIGGAGLARGYLHRPELTAERFIANPFEPDNPQARLYRTGDLARWGEQGQVFYAGRADNQVKLRGYRIELDEIRSAIETHLWVRHAAVMVKNDPHTGYQNLVAFVELNEKEAALMDQGRADSHHQTKANKAQVYMQLSSPGCRDVLPGERVIALPGAQDTARQRAMAFGRKTYRHYEGGAVSAQDLLNLLAQRPPRGEPRALASLTQETLGELLRYFGCFTSDERILPKYIWASPGALYATQLYLELNGVAGIDSGIYYYHPLRHQLVRCADAPARGEPYFCCHFIGKKSAIEPIYKNNIQEVLNVEAGHMQGAMDAVLPGFGLAIAAREHRPEMKALPGVAQEDYYLTSCRIDSYCECEALPVDVLVQAMPGKIADLPAGTYRYRDGVFKPLSKSFIEKKHVIAINQKVYEDASFGIALLSQGRRSWQEYVTLGRQMQRLQSNGLLLGLMSSGYSSESGNDLPTARVLYRLLGEDCGASYFCIGGRISQAQKRSEGMKEDSVHIKGPAEILRDDLETFLPAYMLPNKIQVLDKLPQTANGKIDLNRLAATEIELARKHIVAPRDETESLIAHIWQEKLKRPQCSVDDNFFEVGGNSLIAVALIAAINKKLNCRLPVQAIFTAPTIEKLAQQVRELAGSGATRLIPLQQRGRQLPVFCWPGLGGYCMNLRTMAVSLTPARPFFGIQASGINAGEQIYGTIKEMAARDIALIRQQQAHGPYTLWGYSFGARVAFEAAWQLEQAGEQVQSLVLIAPGAPKVRQQQAQLHSSEASYDNPAYLTILFSVFMGSIHHPLLARCLDEAQDRELFIDFIARHHQALGRDQIARITDIVSQTFEFTYSFNELNQRQIQVPVTVIKAQGDDYAFIEGSARFCAQPPRVETLQADHYQLLKEGHIDELMAALAKAEAVEEEADAAF</sequence>
<dbReference type="SUPFAM" id="SSF56801">
    <property type="entry name" value="Acetyl-CoA synthetase-like"/>
    <property type="match status" value="1"/>
</dbReference>
<dbReference type="FunFam" id="1.10.1200.10:FF:000016">
    <property type="entry name" value="Non-ribosomal peptide synthase"/>
    <property type="match status" value="1"/>
</dbReference>
<evidence type="ECO:0000259" key="4">
    <source>
        <dbReference type="PROSITE" id="PS50075"/>
    </source>
</evidence>
<dbReference type="PANTHER" id="PTHR45527:SF1">
    <property type="entry name" value="FATTY ACID SYNTHASE"/>
    <property type="match status" value="1"/>
</dbReference>
<dbReference type="GO" id="GO:0016874">
    <property type="term" value="F:ligase activity"/>
    <property type="evidence" value="ECO:0007669"/>
    <property type="project" value="UniProtKB-KW"/>
</dbReference>
<dbReference type="GO" id="GO:0044550">
    <property type="term" value="P:secondary metabolite biosynthetic process"/>
    <property type="evidence" value="ECO:0007669"/>
    <property type="project" value="TreeGrafter"/>
</dbReference>
<dbReference type="Gene3D" id="3.40.50.980">
    <property type="match status" value="2"/>
</dbReference>
<dbReference type="FunFam" id="2.30.38.10:FF:000001">
    <property type="entry name" value="Non-ribosomal peptide synthetase PvdI"/>
    <property type="match status" value="1"/>
</dbReference>
<dbReference type="InterPro" id="IPR000873">
    <property type="entry name" value="AMP-dep_synth/lig_dom"/>
</dbReference>
<feature type="domain" description="Carrier" evidence="4">
    <location>
        <begin position="934"/>
        <end position="1009"/>
    </location>
</feature>
<dbReference type="Pfam" id="PF00550">
    <property type="entry name" value="PP-binding"/>
    <property type="match status" value="1"/>
</dbReference>
<evidence type="ECO:0000313" key="6">
    <source>
        <dbReference type="Proteomes" id="UP000659047"/>
    </source>
</evidence>
<evidence type="ECO:0000256" key="2">
    <source>
        <dbReference type="ARBA" id="ARBA00022553"/>
    </source>
</evidence>
<keyword evidence="1" id="KW-0596">Phosphopantetheine</keyword>
<evidence type="ECO:0000256" key="1">
    <source>
        <dbReference type="ARBA" id="ARBA00022450"/>
    </source>
</evidence>
<dbReference type="InterPro" id="IPR000415">
    <property type="entry name" value="Nitroreductase-like"/>
</dbReference>
<keyword evidence="3" id="KW-0436">Ligase</keyword>
<dbReference type="InterPro" id="IPR001031">
    <property type="entry name" value="Thioesterase"/>
</dbReference>
<dbReference type="PROSITE" id="PS50075">
    <property type="entry name" value="CARRIER"/>
    <property type="match status" value="1"/>
</dbReference>
<dbReference type="GO" id="GO:0043041">
    <property type="term" value="P:amino acid activation for nonribosomal peptide biosynthetic process"/>
    <property type="evidence" value="ECO:0007669"/>
    <property type="project" value="TreeGrafter"/>
</dbReference>
<dbReference type="Gene3D" id="2.30.38.10">
    <property type="entry name" value="Luciferase, Domain 3"/>
    <property type="match status" value="1"/>
</dbReference>
<dbReference type="EMBL" id="JAEPBH010000022">
    <property type="protein sequence ID" value="MBK4715606.1"/>
    <property type="molecule type" value="Genomic_DNA"/>
</dbReference>
<keyword evidence="2" id="KW-0597">Phosphoprotein</keyword>
<dbReference type="GO" id="GO:0031177">
    <property type="term" value="F:phosphopantetheine binding"/>
    <property type="evidence" value="ECO:0007669"/>
    <property type="project" value="InterPro"/>
</dbReference>
<dbReference type="SUPFAM" id="SSF53474">
    <property type="entry name" value="alpha/beta-Hydrolases"/>
    <property type="match status" value="1"/>
</dbReference>
<accession>A0A8K0XWU9</accession>
<dbReference type="GO" id="GO:0072330">
    <property type="term" value="P:monocarboxylic acid biosynthetic process"/>
    <property type="evidence" value="ECO:0007669"/>
    <property type="project" value="UniProtKB-ARBA"/>
</dbReference>
<dbReference type="InterPro" id="IPR009081">
    <property type="entry name" value="PP-bd_ACP"/>
</dbReference>
<dbReference type="Gene3D" id="3.40.109.10">
    <property type="entry name" value="NADH Oxidase"/>
    <property type="match status" value="1"/>
</dbReference>
<dbReference type="InterPro" id="IPR045851">
    <property type="entry name" value="AMP-bd_C_sf"/>
</dbReference>
<dbReference type="InterPro" id="IPR010071">
    <property type="entry name" value="AA_adenyl_dom"/>
</dbReference>
<dbReference type="Gene3D" id="3.40.50.1820">
    <property type="entry name" value="alpha/beta hydrolase"/>
    <property type="match status" value="1"/>
</dbReference>
<dbReference type="NCBIfam" id="TIGR01733">
    <property type="entry name" value="AA-adenyl-dom"/>
    <property type="match status" value="1"/>
</dbReference>
<keyword evidence="6" id="KW-1185">Reference proteome</keyword>
<dbReference type="GO" id="GO:0005737">
    <property type="term" value="C:cytoplasm"/>
    <property type="evidence" value="ECO:0007669"/>
    <property type="project" value="TreeGrafter"/>
</dbReference>
<proteinExistence type="predicted"/>
<dbReference type="PROSITE" id="PS00012">
    <property type="entry name" value="PHOSPHOPANTETHEINE"/>
    <property type="match status" value="1"/>
</dbReference>